<keyword evidence="6" id="KW-1185">Reference proteome</keyword>
<dbReference type="PANTHER" id="PTHR43408:SF2">
    <property type="entry name" value="FMN REDUCTASE (NADPH)"/>
    <property type="match status" value="1"/>
</dbReference>
<accession>A0A1I2TJS9</accession>
<keyword evidence="3" id="KW-0560">Oxidoreductase</keyword>
<gene>
    <name evidence="5" type="ORF">SAMN05660282_01510</name>
</gene>
<evidence type="ECO:0000313" key="5">
    <source>
        <dbReference type="EMBL" id="SFG65164.1"/>
    </source>
</evidence>
<keyword evidence="1" id="KW-0285">Flavoprotein</keyword>
<dbReference type="RefSeq" id="WP_092286047.1">
    <property type="nucleotide sequence ID" value="NZ_FOPJ01000009.1"/>
</dbReference>
<dbReference type="STRING" id="185761.SAMN05660282_01510"/>
<name>A0A1I2TJS9_9CORY</name>
<evidence type="ECO:0000259" key="4">
    <source>
        <dbReference type="Pfam" id="PF03358"/>
    </source>
</evidence>
<dbReference type="Gene3D" id="3.40.50.360">
    <property type="match status" value="1"/>
</dbReference>
<dbReference type="PANTHER" id="PTHR43408">
    <property type="entry name" value="FMN REDUCTASE (NADPH)"/>
    <property type="match status" value="1"/>
</dbReference>
<dbReference type="InterPro" id="IPR051814">
    <property type="entry name" value="NAD(P)H-dep_FMN_reductase"/>
</dbReference>
<dbReference type="NCBIfam" id="TIGR04037">
    <property type="entry name" value="LLM_duo_CE1759"/>
    <property type="match status" value="1"/>
</dbReference>
<dbReference type="OrthoDB" id="1643408at2"/>
<feature type="domain" description="NADPH-dependent FMN reductase-like" evidence="4">
    <location>
        <begin position="20"/>
        <end position="165"/>
    </location>
</feature>
<proteinExistence type="predicted"/>
<reference evidence="5 6" key="1">
    <citation type="submission" date="2016-10" db="EMBL/GenBank/DDBJ databases">
        <authorList>
            <person name="de Groot N.N."/>
        </authorList>
    </citation>
    <scope>NUCLEOTIDE SEQUENCE [LARGE SCALE GENOMIC DNA]</scope>
    <source>
        <strain>J11</strain>
        <strain evidence="6">PG 39</strain>
    </source>
</reference>
<evidence type="ECO:0000313" key="6">
    <source>
        <dbReference type="Proteomes" id="UP000199065"/>
    </source>
</evidence>
<dbReference type="Pfam" id="PF03358">
    <property type="entry name" value="FMN_red"/>
    <property type="match status" value="1"/>
</dbReference>
<dbReference type="SUPFAM" id="SSF52218">
    <property type="entry name" value="Flavoproteins"/>
    <property type="match status" value="1"/>
</dbReference>
<dbReference type="AlphaFoldDB" id="A0A1I2TJS9"/>
<protein>
    <submittedName>
        <fullName evidence="5">FMN reductase</fullName>
    </submittedName>
</protein>
<keyword evidence="2" id="KW-0288">FMN</keyword>
<dbReference type="EMBL" id="FOPJ01000009">
    <property type="protein sequence ID" value="SFG65164.1"/>
    <property type="molecule type" value="Genomic_DNA"/>
</dbReference>
<organism evidence="5 6">
    <name type="scientific">Corynebacterium spheniscorum</name>
    <dbReference type="NCBI Taxonomy" id="185761"/>
    <lineage>
        <taxon>Bacteria</taxon>
        <taxon>Bacillati</taxon>
        <taxon>Actinomycetota</taxon>
        <taxon>Actinomycetes</taxon>
        <taxon>Mycobacteriales</taxon>
        <taxon>Corynebacteriaceae</taxon>
        <taxon>Corynebacterium</taxon>
    </lineage>
</organism>
<evidence type="ECO:0000256" key="2">
    <source>
        <dbReference type="ARBA" id="ARBA00022643"/>
    </source>
</evidence>
<sequence length="197" mass="21334">MTETKNDTISDSHHHPIELAVLSAGVTSPSMTGRLAENLAQATARHLAEYGFIAELKIVELRHLAVDLARTLTEPGFCSPKVKETQALLGRCDGLIACTPVYSAGCSGLFKLFFDLLDQRCLSNRPTVIGATAGSMRHMLVLEHSVRPLLTFLHAPVMPTGVFATRTDCMDENLPRLDARIDRAGQELALAIAAKQA</sequence>
<evidence type="ECO:0000256" key="1">
    <source>
        <dbReference type="ARBA" id="ARBA00022630"/>
    </source>
</evidence>
<dbReference type="InterPro" id="IPR005025">
    <property type="entry name" value="FMN_Rdtase-like_dom"/>
</dbReference>
<dbReference type="InterPro" id="IPR023932">
    <property type="entry name" value="CE1759_FMN_reduct"/>
</dbReference>
<dbReference type="GO" id="GO:0016491">
    <property type="term" value="F:oxidoreductase activity"/>
    <property type="evidence" value="ECO:0007669"/>
    <property type="project" value="UniProtKB-KW"/>
</dbReference>
<dbReference type="Proteomes" id="UP000199065">
    <property type="component" value="Unassembled WGS sequence"/>
</dbReference>
<dbReference type="InterPro" id="IPR029039">
    <property type="entry name" value="Flavoprotein-like_sf"/>
</dbReference>
<evidence type="ECO:0000256" key="3">
    <source>
        <dbReference type="ARBA" id="ARBA00023002"/>
    </source>
</evidence>